<comment type="caution">
    <text evidence="14">The sequence shown here is derived from an EMBL/GenBank/DDBJ whole genome shotgun (WGS) entry which is preliminary data.</text>
</comment>
<dbReference type="Pfam" id="PF01582">
    <property type="entry name" value="TIR"/>
    <property type="match status" value="1"/>
</dbReference>
<keyword evidence="11" id="KW-0393">Immunoglobulin domain</keyword>
<dbReference type="PROSITE" id="PS50104">
    <property type="entry name" value="TIR"/>
    <property type="match status" value="1"/>
</dbReference>
<comment type="subcellular location">
    <subcellularLocation>
        <location evidence="1">Cell membrane</location>
        <topology evidence="1">Single-pass type I membrane protein</topology>
    </subcellularLocation>
</comment>
<evidence type="ECO:0000256" key="6">
    <source>
        <dbReference type="ARBA" id="ARBA00022989"/>
    </source>
</evidence>
<evidence type="ECO:0000256" key="4">
    <source>
        <dbReference type="ARBA" id="ARBA00022729"/>
    </source>
</evidence>
<dbReference type="Gene3D" id="3.40.50.10140">
    <property type="entry name" value="Toll/interleukin-1 receptor homology (TIR) domain"/>
    <property type="match status" value="1"/>
</dbReference>
<protein>
    <recommendedName>
        <fullName evidence="13">TIR domain-containing protein</fullName>
    </recommendedName>
</protein>
<dbReference type="GO" id="GO:0045920">
    <property type="term" value="P:negative regulation of exocytosis"/>
    <property type="evidence" value="ECO:0007669"/>
    <property type="project" value="TreeGrafter"/>
</dbReference>
<evidence type="ECO:0000256" key="12">
    <source>
        <dbReference type="SAM" id="MobiDB-lite"/>
    </source>
</evidence>
<evidence type="ECO:0000256" key="2">
    <source>
        <dbReference type="ARBA" id="ARBA00022475"/>
    </source>
</evidence>
<evidence type="ECO:0000259" key="13">
    <source>
        <dbReference type="PROSITE" id="PS50104"/>
    </source>
</evidence>
<dbReference type="PANTHER" id="PTHR11890">
    <property type="entry name" value="INTERLEUKIN-1 RECEPTOR FAMILY MEMBER"/>
    <property type="match status" value="1"/>
</dbReference>
<dbReference type="Proteomes" id="UP001148018">
    <property type="component" value="Unassembled WGS sequence"/>
</dbReference>
<evidence type="ECO:0000256" key="7">
    <source>
        <dbReference type="ARBA" id="ARBA00023136"/>
    </source>
</evidence>
<keyword evidence="4" id="KW-0732">Signal</keyword>
<evidence type="ECO:0000256" key="8">
    <source>
        <dbReference type="ARBA" id="ARBA00023157"/>
    </source>
</evidence>
<reference evidence="14" key="1">
    <citation type="submission" date="2022-07" db="EMBL/GenBank/DDBJ databases">
        <title>Chromosome-level genome of Muraenolepis orangiensis.</title>
        <authorList>
            <person name="Kim J."/>
        </authorList>
    </citation>
    <scope>NUCLEOTIDE SEQUENCE</scope>
    <source>
        <strain evidence="14">KU_S4_2022</strain>
        <tissue evidence="14">Muscle</tissue>
    </source>
</reference>
<keyword evidence="8" id="KW-1015">Disulfide bond</keyword>
<feature type="compositionally biased region" description="Low complexity" evidence="12">
    <location>
        <begin position="179"/>
        <end position="189"/>
    </location>
</feature>
<dbReference type="OrthoDB" id="9925886at2759"/>
<keyword evidence="7" id="KW-0472">Membrane</keyword>
<evidence type="ECO:0000313" key="15">
    <source>
        <dbReference type="Proteomes" id="UP001148018"/>
    </source>
</evidence>
<gene>
    <name evidence="14" type="ORF">NHX12_017115</name>
</gene>
<evidence type="ECO:0000256" key="1">
    <source>
        <dbReference type="ARBA" id="ARBA00004251"/>
    </source>
</evidence>
<evidence type="ECO:0000256" key="3">
    <source>
        <dbReference type="ARBA" id="ARBA00022692"/>
    </source>
</evidence>
<keyword evidence="10" id="KW-0325">Glycoprotein</keyword>
<dbReference type="PANTHER" id="PTHR11890:SF22">
    <property type="entry name" value="INTERLEUKIN-1 RECEPTOR ACCESSORY PROTEIN-LIKE 1"/>
    <property type="match status" value="1"/>
</dbReference>
<proteinExistence type="predicted"/>
<accession>A0A9Q0D3E4</accession>
<organism evidence="14 15">
    <name type="scientific">Muraenolepis orangiensis</name>
    <name type="common">Patagonian moray cod</name>
    <dbReference type="NCBI Taxonomy" id="630683"/>
    <lineage>
        <taxon>Eukaryota</taxon>
        <taxon>Metazoa</taxon>
        <taxon>Chordata</taxon>
        <taxon>Craniata</taxon>
        <taxon>Vertebrata</taxon>
        <taxon>Euteleostomi</taxon>
        <taxon>Actinopterygii</taxon>
        <taxon>Neopterygii</taxon>
        <taxon>Teleostei</taxon>
        <taxon>Neoteleostei</taxon>
        <taxon>Acanthomorphata</taxon>
        <taxon>Zeiogadaria</taxon>
        <taxon>Gadariae</taxon>
        <taxon>Gadiformes</taxon>
        <taxon>Muraenolepidoidei</taxon>
        <taxon>Muraenolepididae</taxon>
        <taxon>Muraenolepis</taxon>
    </lineage>
</organism>
<dbReference type="GO" id="GO:0005886">
    <property type="term" value="C:plasma membrane"/>
    <property type="evidence" value="ECO:0007669"/>
    <property type="project" value="UniProtKB-SubCell"/>
</dbReference>
<keyword evidence="2" id="KW-1003">Cell membrane</keyword>
<evidence type="ECO:0000256" key="11">
    <source>
        <dbReference type="ARBA" id="ARBA00023319"/>
    </source>
</evidence>
<sequence>MTSAIYTSLASVRASFQASAIVSLVLYFTPPPFLSLSAYIKDVARCVDQSKRLIIFMTPNYVVRWGWSIFERETRLRHMLASGEIKVILIECAELRGIMNYPEVEALKHSIKTLTVIKWCSAATSIHPTSRFWKQLRFEMPFRCTAGWHHTSRHWTWSWPSPPPHPALLLQLLLLSAPPPSSTGRSRSTARLEEAHPGNPAMLPLLPRETSISSVIWC</sequence>
<evidence type="ECO:0000256" key="10">
    <source>
        <dbReference type="ARBA" id="ARBA00023180"/>
    </source>
</evidence>
<evidence type="ECO:0000313" key="14">
    <source>
        <dbReference type="EMBL" id="KAJ3581044.1"/>
    </source>
</evidence>
<keyword evidence="6" id="KW-1133">Transmembrane helix</keyword>
<keyword evidence="9" id="KW-0675">Receptor</keyword>
<evidence type="ECO:0000256" key="5">
    <source>
        <dbReference type="ARBA" id="ARBA00022737"/>
    </source>
</evidence>
<dbReference type="PRINTS" id="PR01537">
    <property type="entry name" value="INTRLKN1R1F"/>
</dbReference>
<feature type="domain" description="TIR" evidence="13">
    <location>
        <begin position="1"/>
        <end position="140"/>
    </location>
</feature>
<keyword evidence="15" id="KW-1185">Reference proteome</keyword>
<dbReference type="GO" id="GO:0007165">
    <property type="term" value="P:signal transduction"/>
    <property type="evidence" value="ECO:0007669"/>
    <property type="project" value="InterPro"/>
</dbReference>
<keyword evidence="3" id="KW-0812">Transmembrane</keyword>
<keyword evidence="5" id="KW-0677">Repeat</keyword>
<dbReference type="SUPFAM" id="SSF52200">
    <property type="entry name" value="Toll/Interleukin receptor TIR domain"/>
    <property type="match status" value="1"/>
</dbReference>
<dbReference type="InterPro" id="IPR015621">
    <property type="entry name" value="IL-1_rcpt_fam"/>
</dbReference>
<evidence type="ECO:0000256" key="9">
    <source>
        <dbReference type="ARBA" id="ARBA00023170"/>
    </source>
</evidence>
<dbReference type="EMBL" id="JANIIK010003949">
    <property type="protein sequence ID" value="KAJ3581044.1"/>
    <property type="molecule type" value="Genomic_DNA"/>
</dbReference>
<feature type="region of interest" description="Disordered" evidence="12">
    <location>
        <begin position="179"/>
        <end position="199"/>
    </location>
</feature>
<dbReference type="AlphaFoldDB" id="A0A9Q0D3E4"/>
<name>A0A9Q0D3E4_9TELE</name>
<dbReference type="InterPro" id="IPR035897">
    <property type="entry name" value="Toll_tir_struct_dom_sf"/>
</dbReference>
<dbReference type="InterPro" id="IPR000157">
    <property type="entry name" value="TIR_dom"/>
</dbReference>